<organism evidence="3 4">
    <name type="scientific">Salmo trutta</name>
    <name type="common">Brown trout</name>
    <dbReference type="NCBI Taxonomy" id="8032"/>
    <lineage>
        <taxon>Eukaryota</taxon>
        <taxon>Metazoa</taxon>
        <taxon>Chordata</taxon>
        <taxon>Craniata</taxon>
        <taxon>Vertebrata</taxon>
        <taxon>Euteleostomi</taxon>
        <taxon>Actinopterygii</taxon>
        <taxon>Neopterygii</taxon>
        <taxon>Teleostei</taxon>
        <taxon>Protacanthopterygii</taxon>
        <taxon>Salmoniformes</taxon>
        <taxon>Salmonidae</taxon>
        <taxon>Salmoninae</taxon>
        <taxon>Salmo</taxon>
    </lineage>
</organism>
<dbReference type="Gene3D" id="3.10.20.90">
    <property type="entry name" value="Phosphatidylinositol 3-kinase Catalytic Subunit, Chain A, domain 1"/>
    <property type="match status" value="1"/>
</dbReference>
<dbReference type="SUPFAM" id="SSF54236">
    <property type="entry name" value="Ubiquitin-like"/>
    <property type="match status" value="1"/>
</dbReference>
<protein>
    <recommendedName>
        <fullName evidence="2">CAP-Gly domain-containing protein</fullName>
    </recommendedName>
</protein>
<dbReference type="InParanoid" id="A0A673X5S6"/>
<dbReference type="OMA" id="CTVHISN"/>
<keyword evidence="4" id="KW-1185">Reference proteome</keyword>
<dbReference type="PROSITE" id="PS50245">
    <property type="entry name" value="CAP_GLY_2"/>
    <property type="match status" value="1"/>
</dbReference>
<dbReference type="InterPro" id="IPR000938">
    <property type="entry name" value="CAP-Gly_domain"/>
</dbReference>
<name>A0A673X5S6_SALTR</name>
<dbReference type="Pfam" id="PF14560">
    <property type="entry name" value="Ubiquitin_2"/>
    <property type="match status" value="1"/>
</dbReference>
<dbReference type="InterPro" id="IPR029071">
    <property type="entry name" value="Ubiquitin-like_domsf"/>
</dbReference>
<sequence>VAGSVTSFTEIIQHRVPALIYTISSFEGNKRYNRGITIAKFKGKLEMVVGTPASSMELQLFSTTDKFMQKLDDNEALLGSYPVHDDCKIHVCTSVSRTTLCTTLFTEQRKMALTRIEWRPRCTIDQLALLPTSLIFCLAGIVDFKPGHLVGVKCNEPLGKHDGRPLTMTVGHFPEEDFHLDEM</sequence>
<proteinExistence type="predicted"/>
<dbReference type="GO" id="GO:0007023">
    <property type="term" value="P:post-chaperonin tubulin folding pathway"/>
    <property type="evidence" value="ECO:0007669"/>
    <property type="project" value="InterPro"/>
</dbReference>
<dbReference type="GO" id="GO:0043014">
    <property type="term" value="F:alpha-tubulin binding"/>
    <property type="evidence" value="ECO:0007669"/>
    <property type="project" value="InterPro"/>
</dbReference>
<dbReference type="Proteomes" id="UP000472277">
    <property type="component" value="Chromosome 26"/>
</dbReference>
<dbReference type="GO" id="GO:0007021">
    <property type="term" value="P:tubulin complex assembly"/>
    <property type="evidence" value="ECO:0007669"/>
    <property type="project" value="InterPro"/>
</dbReference>
<evidence type="ECO:0000256" key="1">
    <source>
        <dbReference type="ARBA" id="ARBA00023186"/>
    </source>
</evidence>
<evidence type="ECO:0000313" key="4">
    <source>
        <dbReference type="Proteomes" id="UP000472277"/>
    </source>
</evidence>
<accession>A0A673X5S6</accession>
<evidence type="ECO:0000259" key="2">
    <source>
        <dbReference type="PROSITE" id="PS50245"/>
    </source>
</evidence>
<dbReference type="InterPro" id="IPR045172">
    <property type="entry name" value="TBCB_Ubl"/>
</dbReference>
<dbReference type="InterPro" id="IPR036859">
    <property type="entry name" value="CAP-Gly_dom_sf"/>
</dbReference>
<reference evidence="3" key="1">
    <citation type="submission" date="2025-08" db="UniProtKB">
        <authorList>
            <consortium name="Ensembl"/>
        </authorList>
    </citation>
    <scope>IDENTIFICATION</scope>
</reference>
<feature type="domain" description="CAP-Gly" evidence="2">
    <location>
        <begin position="140"/>
        <end position="163"/>
    </location>
</feature>
<evidence type="ECO:0000313" key="3">
    <source>
        <dbReference type="Ensembl" id="ENSSTUP00000019560.1"/>
    </source>
</evidence>
<keyword evidence="1" id="KW-0143">Chaperone</keyword>
<dbReference type="CDD" id="cd01789">
    <property type="entry name" value="Ubl_TBCB"/>
    <property type="match status" value="1"/>
</dbReference>
<dbReference type="GeneTree" id="ENSGT01010000224936"/>
<dbReference type="SUPFAM" id="SSF74924">
    <property type="entry name" value="Cap-Gly domain"/>
    <property type="match status" value="1"/>
</dbReference>
<dbReference type="Ensembl" id="ENSSTUT00000020565.1">
    <property type="protein sequence ID" value="ENSSTUP00000019560.1"/>
    <property type="gene ID" value="ENSSTUG00000008698.1"/>
</dbReference>
<dbReference type="AlphaFoldDB" id="A0A673X5S6"/>
<reference evidence="3" key="2">
    <citation type="submission" date="2025-09" db="UniProtKB">
        <authorList>
            <consortium name="Ensembl"/>
        </authorList>
    </citation>
    <scope>IDENTIFICATION</scope>
</reference>
<dbReference type="InterPro" id="IPR000626">
    <property type="entry name" value="Ubiquitin-like_dom"/>
</dbReference>